<proteinExistence type="inferred from homology"/>
<evidence type="ECO:0000256" key="6">
    <source>
        <dbReference type="ARBA" id="ARBA00038076"/>
    </source>
</evidence>
<dbReference type="GO" id="GO:0022857">
    <property type="term" value="F:transmembrane transporter activity"/>
    <property type="evidence" value="ECO:0007669"/>
    <property type="project" value="TreeGrafter"/>
</dbReference>
<dbReference type="Pfam" id="PF12704">
    <property type="entry name" value="MacB_PCD"/>
    <property type="match status" value="1"/>
</dbReference>
<evidence type="ECO:0000256" key="1">
    <source>
        <dbReference type="ARBA" id="ARBA00004651"/>
    </source>
</evidence>
<comment type="subcellular location">
    <subcellularLocation>
        <location evidence="1">Cell membrane</location>
        <topology evidence="1">Multi-pass membrane protein</topology>
    </subcellularLocation>
</comment>
<dbReference type="PANTHER" id="PTHR30572:SF4">
    <property type="entry name" value="ABC TRANSPORTER PERMEASE YTRF"/>
    <property type="match status" value="1"/>
</dbReference>
<keyword evidence="4 7" id="KW-1133">Transmembrane helix</keyword>
<dbReference type="GO" id="GO:0005886">
    <property type="term" value="C:plasma membrane"/>
    <property type="evidence" value="ECO:0007669"/>
    <property type="project" value="UniProtKB-SubCell"/>
</dbReference>
<evidence type="ECO:0000256" key="5">
    <source>
        <dbReference type="ARBA" id="ARBA00023136"/>
    </source>
</evidence>
<dbReference type="EMBL" id="LAZR01005061">
    <property type="protein sequence ID" value="KKN03177.1"/>
    <property type="molecule type" value="Genomic_DNA"/>
</dbReference>
<name>A0A0F9MUV0_9ZZZZ</name>
<comment type="similarity">
    <text evidence="6">Belongs to the ABC-4 integral membrane protein family.</text>
</comment>
<keyword evidence="5 7" id="KW-0472">Membrane</keyword>
<evidence type="ECO:0000313" key="10">
    <source>
        <dbReference type="EMBL" id="KKN03177.1"/>
    </source>
</evidence>
<feature type="domain" description="MacB-like periplasmic core" evidence="9">
    <location>
        <begin position="21"/>
        <end position="203"/>
    </location>
</feature>
<evidence type="ECO:0000256" key="3">
    <source>
        <dbReference type="ARBA" id="ARBA00022692"/>
    </source>
</evidence>
<evidence type="ECO:0000256" key="4">
    <source>
        <dbReference type="ARBA" id="ARBA00022989"/>
    </source>
</evidence>
<gene>
    <name evidence="10" type="ORF">LCGC14_1110250</name>
</gene>
<organism evidence="10">
    <name type="scientific">marine sediment metagenome</name>
    <dbReference type="NCBI Taxonomy" id="412755"/>
    <lineage>
        <taxon>unclassified sequences</taxon>
        <taxon>metagenomes</taxon>
        <taxon>ecological metagenomes</taxon>
    </lineage>
</organism>
<feature type="domain" description="ABC3 transporter permease C-terminal" evidence="8">
    <location>
        <begin position="262"/>
        <end position="379"/>
    </location>
</feature>
<feature type="transmembrane region" description="Helical" evidence="7">
    <location>
        <begin position="302"/>
        <end position="325"/>
    </location>
</feature>
<dbReference type="InterPro" id="IPR003838">
    <property type="entry name" value="ABC3_permease_C"/>
</dbReference>
<dbReference type="PANTHER" id="PTHR30572">
    <property type="entry name" value="MEMBRANE COMPONENT OF TRANSPORTER-RELATED"/>
    <property type="match status" value="1"/>
</dbReference>
<evidence type="ECO:0000256" key="2">
    <source>
        <dbReference type="ARBA" id="ARBA00022475"/>
    </source>
</evidence>
<accession>A0A0F9MUV0</accession>
<dbReference type="Pfam" id="PF02687">
    <property type="entry name" value="FtsX"/>
    <property type="match status" value="1"/>
</dbReference>
<protein>
    <recommendedName>
        <fullName evidence="11">ABC3 transporter permease protein domain-containing protein</fullName>
    </recommendedName>
</protein>
<dbReference type="AlphaFoldDB" id="A0A0F9MUV0"/>
<reference evidence="10" key="1">
    <citation type="journal article" date="2015" name="Nature">
        <title>Complex archaea that bridge the gap between prokaryotes and eukaryotes.</title>
        <authorList>
            <person name="Spang A."/>
            <person name="Saw J.H."/>
            <person name="Jorgensen S.L."/>
            <person name="Zaremba-Niedzwiedzka K."/>
            <person name="Martijn J."/>
            <person name="Lind A.E."/>
            <person name="van Eijk R."/>
            <person name="Schleper C."/>
            <person name="Guy L."/>
            <person name="Ettema T.J."/>
        </authorList>
    </citation>
    <scope>NUCLEOTIDE SEQUENCE</scope>
</reference>
<feature type="transmembrane region" description="Helical" evidence="7">
    <location>
        <begin position="259"/>
        <end position="281"/>
    </location>
</feature>
<keyword evidence="2" id="KW-1003">Cell membrane</keyword>
<evidence type="ECO:0008006" key="11">
    <source>
        <dbReference type="Google" id="ProtNLM"/>
    </source>
</evidence>
<dbReference type="InterPro" id="IPR025857">
    <property type="entry name" value="MacB_PCD"/>
</dbReference>
<comment type="caution">
    <text evidence="10">The sequence shown here is derived from an EMBL/GenBank/DDBJ whole genome shotgun (WGS) entry which is preliminary data.</text>
</comment>
<evidence type="ECO:0000259" key="8">
    <source>
        <dbReference type="Pfam" id="PF02687"/>
    </source>
</evidence>
<dbReference type="InterPro" id="IPR050250">
    <property type="entry name" value="Macrolide_Exporter_MacB"/>
</dbReference>
<evidence type="ECO:0000259" key="9">
    <source>
        <dbReference type="Pfam" id="PF12704"/>
    </source>
</evidence>
<keyword evidence="3 7" id="KW-0812">Transmembrane</keyword>
<evidence type="ECO:0000256" key="7">
    <source>
        <dbReference type="SAM" id="Phobius"/>
    </source>
</evidence>
<feature type="transmembrane region" description="Helical" evidence="7">
    <location>
        <begin position="345"/>
        <end position="369"/>
    </location>
</feature>
<sequence length="386" mass="42505">MKIKDISLNNLRKRKGKALFLILGLTIGVTTAITLISITRMMNEDISNKLDEYGANILILPRSDAFSLSYGGMSLGGISVGTQILKNSDVPKIRKIDVRENINTVSPKLFEVVDIAGKKVPLMGVQFREEVRLKKWWKVHGNIPENHDEVLLGNDVASHLQKSRGDKLSINETTVRIAGVLDETGSQDDYLIFGDLSFVQEIVQKHEALSLIEISAFCNTCPIEEIVRQISIELPHAKVTAIKQTIQTKMDALEHLKKFSIGISIIVLFIGGLIVFTNMTASVNERKREIGIFRAVGFRKSHVVRIIFLEALIMALIAGVLGFILGEGLSQFLGPIVTGIERGKWILDPLLAASTVLLSVFIGILSSAYPAIHASKMDPTDALRSL</sequence>